<comment type="catalytic activity">
    <reaction evidence="14 15">
        <text>N-succinyl-(2S,6S)-2,6-diaminopimelate + H2O = (2S,6S)-2,6-diaminopimelate + succinate</text>
        <dbReference type="Rhea" id="RHEA:22608"/>
        <dbReference type="ChEBI" id="CHEBI:15377"/>
        <dbReference type="ChEBI" id="CHEBI:30031"/>
        <dbReference type="ChEBI" id="CHEBI:57609"/>
        <dbReference type="ChEBI" id="CHEBI:58087"/>
        <dbReference type="EC" id="3.5.1.18"/>
    </reaction>
</comment>
<comment type="subunit">
    <text evidence="3 15">Homodimer.</text>
</comment>
<gene>
    <name evidence="15 17" type="primary">dapE</name>
    <name evidence="17" type="ORF">FNB15_08340</name>
</gene>
<feature type="binding site" evidence="15">
    <location>
        <position position="87"/>
    </location>
    <ligand>
        <name>Zn(2+)</name>
        <dbReference type="ChEBI" id="CHEBI:29105"/>
        <label>1</label>
    </ligand>
</feature>
<evidence type="ECO:0000259" key="16">
    <source>
        <dbReference type="Pfam" id="PF07687"/>
    </source>
</evidence>
<organism evidence="17 18">
    <name type="scientific">Ferrovibrio terrae</name>
    <dbReference type="NCBI Taxonomy" id="2594003"/>
    <lineage>
        <taxon>Bacteria</taxon>
        <taxon>Pseudomonadati</taxon>
        <taxon>Pseudomonadota</taxon>
        <taxon>Alphaproteobacteria</taxon>
        <taxon>Rhodospirillales</taxon>
        <taxon>Rhodospirillaceae</taxon>
        <taxon>Ferrovibrio</taxon>
    </lineage>
</organism>
<dbReference type="OrthoDB" id="9809784at2"/>
<comment type="similarity">
    <text evidence="2 15">Belongs to the peptidase M20A family. DapE subfamily.</text>
</comment>
<keyword evidence="18" id="KW-1185">Reference proteome</keyword>
<keyword evidence="9 15" id="KW-0862">Zinc</keyword>
<evidence type="ECO:0000256" key="13">
    <source>
        <dbReference type="ARBA" id="ARBA00031891"/>
    </source>
</evidence>
<evidence type="ECO:0000256" key="12">
    <source>
        <dbReference type="ARBA" id="ARBA00023285"/>
    </source>
</evidence>
<keyword evidence="10 15" id="KW-0220">Diaminopimelate biosynthesis</keyword>
<dbReference type="PROSITE" id="PS00759">
    <property type="entry name" value="ARGE_DAPE_CPG2_2"/>
    <property type="match status" value="1"/>
</dbReference>
<dbReference type="PANTHER" id="PTHR43808">
    <property type="entry name" value="ACETYLORNITHINE DEACETYLASE"/>
    <property type="match status" value="1"/>
</dbReference>
<evidence type="ECO:0000256" key="14">
    <source>
        <dbReference type="ARBA" id="ARBA00051301"/>
    </source>
</evidence>
<proteinExistence type="inferred from homology"/>
<dbReference type="KEGG" id="fer:FNB15_08340"/>
<comment type="function">
    <text evidence="15">Catalyzes the hydrolysis of N-succinyl-L,L-diaminopimelic acid (SDAP), forming succinate and LL-2,6-diaminopimelate (DAP), an intermediate involved in the bacterial biosynthesis of lysine and meso-diaminopimelic acid, an essential component of bacterial cell walls.</text>
</comment>
<dbReference type="InterPro" id="IPR001261">
    <property type="entry name" value="ArgE/DapE_CS"/>
</dbReference>
<dbReference type="AlphaFoldDB" id="A0A516H0H3"/>
<feature type="domain" description="Peptidase M20 dimerisation" evidence="16">
    <location>
        <begin position="197"/>
        <end position="299"/>
    </location>
</feature>
<feature type="active site" description="Proton acceptor" evidence="15">
    <location>
        <position position="155"/>
    </location>
</feature>
<keyword evidence="11 15" id="KW-0457">Lysine biosynthesis</keyword>
<dbReference type="EC" id="3.5.1.18" evidence="4 15"/>
<keyword evidence="6 15" id="KW-0028">Amino-acid biosynthesis</keyword>
<evidence type="ECO:0000313" key="18">
    <source>
        <dbReference type="Proteomes" id="UP000317496"/>
    </source>
</evidence>
<dbReference type="Pfam" id="PF01546">
    <property type="entry name" value="Peptidase_M20"/>
    <property type="match status" value="1"/>
</dbReference>
<dbReference type="InterPro" id="IPR050072">
    <property type="entry name" value="Peptidase_M20A"/>
</dbReference>
<feature type="binding site" evidence="15">
    <location>
        <position position="120"/>
    </location>
    <ligand>
        <name>Zn(2+)</name>
        <dbReference type="ChEBI" id="CHEBI:29105"/>
        <label>2</label>
    </ligand>
</feature>
<dbReference type="GO" id="GO:0008777">
    <property type="term" value="F:acetylornithine deacetylase activity"/>
    <property type="evidence" value="ECO:0007669"/>
    <property type="project" value="TreeGrafter"/>
</dbReference>
<dbReference type="RefSeq" id="WP_144068258.1">
    <property type="nucleotide sequence ID" value="NZ_CP041636.1"/>
</dbReference>
<dbReference type="CDD" id="cd03891">
    <property type="entry name" value="M20_DapE_proteobac"/>
    <property type="match status" value="1"/>
</dbReference>
<dbReference type="InterPro" id="IPR036264">
    <property type="entry name" value="Bact_exopeptidase_dim_dom"/>
</dbReference>
<dbReference type="GO" id="GO:0006526">
    <property type="term" value="P:L-arginine biosynthetic process"/>
    <property type="evidence" value="ECO:0007669"/>
    <property type="project" value="TreeGrafter"/>
</dbReference>
<accession>A0A516H0H3</accession>
<evidence type="ECO:0000256" key="7">
    <source>
        <dbReference type="ARBA" id="ARBA00022723"/>
    </source>
</evidence>
<dbReference type="GO" id="GO:0050897">
    <property type="term" value="F:cobalt ion binding"/>
    <property type="evidence" value="ECO:0007669"/>
    <property type="project" value="UniProtKB-UniRule"/>
</dbReference>
<feature type="binding site" evidence="15">
    <location>
        <position position="156"/>
    </location>
    <ligand>
        <name>Zn(2+)</name>
        <dbReference type="ChEBI" id="CHEBI:29105"/>
        <label>2</label>
    </ligand>
</feature>
<feature type="binding site" evidence="15">
    <location>
        <position position="184"/>
    </location>
    <ligand>
        <name>Zn(2+)</name>
        <dbReference type="ChEBI" id="CHEBI:29105"/>
        <label>1</label>
    </ligand>
</feature>
<dbReference type="InterPro" id="IPR011650">
    <property type="entry name" value="Peptidase_M20_dimer"/>
</dbReference>
<feature type="active site" evidence="15">
    <location>
        <position position="89"/>
    </location>
</feature>
<evidence type="ECO:0000256" key="11">
    <source>
        <dbReference type="ARBA" id="ARBA00023154"/>
    </source>
</evidence>
<dbReference type="GO" id="GO:0008270">
    <property type="term" value="F:zinc ion binding"/>
    <property type="evidence" value="ECO:0007669"/>
    <property type="project" value="UniProtKB-UniRule"/>
</dbReference>
<dbReference type="EMBL" id="CP041636">
    <property type="protein sequence ID" value="QDO97277.1"/>
    <property type="molecule type" value="Genomic_DNA"/>
</dbReference>
<dbReference type="UniPathway" id="UPA00034">
    <property type="reaction ID" value="UER00021"/>
</dbReference>
<dbReference type="GO" id="GO:0009089">
    <property type="term" value="P:lysine biosynthetic process via diaminopimelate"/>
    <property type="evidence" value="ECO:0007669"/>
    <property type="project" value="UniProtKB-UniRule"/>
</dbReference>
<dbReference type="Gene3D" id="3.30.70.360">
    <property type="match status" value="1"/>
</dbReference>
<evidence type="ECO:0000256" key="2">
    <source>
        <dbReference type="ARBA" id="ARBA00006746"/>
    </source>
</evidence>
<reference evidence="17 18" key="1">
    <citation type="submission" date="2019-07" db="EMBL/GenBank/DDBJ databases">
        <title>Genome sequencing for Ferrovibrio sp. K5.</title>
        <authorList>
            <person name="Park S.-J."/>
        </authorList>
    </citation>
    <scope>NUCLEOTIDE SEQUENCE [LARGE SCALE GENOMIC DNA]</scope>
    <source>
        <strain evidence="17 18">K5</strain>
    </source>
</reference>
<dbReference type="SUPFAM" id="SSF53187">
    <property type="entry name" value="Zn-dependent exopeptidases"/>
    <property type="match status" value="1"/>
</dbReference>
<dbReference type="InterPro" id="IPR002933">
    <property type="entry name" value="Peptidase_M20"/>
</dbReference>
<dbReference type="GO" id="GO:0019877">
    <property type="term" value="P:diaminopimelate biosynthetic process"/>
    <property type="evidence" value="ECO:0007669"/>
    <property type="project" value="UniProtKB-UniRule"/>
</dbReference>
<protein>
    <recommendedName>
        <fullName evidence="5 15">Succinyl-diaminopimelate desuccinylase</fullName>
        <shortName evidence="15">SDAP desuccinylase</shortName>
        <ecNumber evidence="4 15">3.5.1.18</ecNumber>
    </recommendedName>
    <alternativeName>
        <fullName evidence="13 15">N-succinyl-LL-2,6-diaminoheptanedioate amidohydrolase</fullName>
    </alternativeName>
</protein>
<evidence type="ECO:0000256" key="1">
    <source>
        <dbReference type="ARBA" id="ARBA00005130"/>
    </source>
</evidence>
<feature type="binding site" evidence="15">
    <location>
        <position position="380"/>
    </location>
    <ligand>
        <name>Zn(2+)</name>
        <dbReference type="ChEBI" id="CHEBI:29105"/>
        <label>2</label>
    </ligand>
</feature>
<keyword evidence="8 15" id="KW-0378">Hydrolase</keyword>
<feature type="binding site" evidence="15">
    <location>
        <position position="120"/>
    </location>
    <ligand>
        <name>Zn(2+)</name>
        <dbReference type="ChEBI" id="CHEBI:29105"/>
        <label>1</label>
    </ligand>
</feature>
<dbReference type="Gene3D" id="3.40.630.10">
    <property type="entry name" value="Zn peptidases"/>
    <property type="match status" value="2"/>
</dbReference>
<dbReference type="NCBIfam" id="NF009557">
    <property type="entry name" value="PRK13009.1"/>
    <property type="match status" value="1"/>
</dbReference>
<evidence type="ECO:0000256" key="8">
    <source>
        <dbReference type="ARBA" id="ARBA00022801"/>
    </source>
</evidence>
<dbReference type="InterPro" id="IPR005941">
    <property type="entry name" value="DapE_proteobac"/>
</dbReference>
<keyword evidence="7 15" id="KW-0479">Metal-binding</keyword>
<dbReference type="PANTHER" id="PTHR43808:SF31">
    <property type="entry name" value="N-ACETYL-L-CITRULLINE DEACETYLASE"/>
    <property type="match status" value="1"/>
</dbReference>
<dbReference type="Proteomes" id="UP000317496">
    <property type="component" value="Chromosome"/>
</dbReference>
<dbReference type="GO" id="GO:0009014">
    <property type="term" value="F:succinyl-diaminopimelate desuccinylase activity"/>
    <property type="evidence" value="ECO:0007669"/>
    <property type="project" value="UniProtKB-UniRule"/>
</dbReference>
<keyword evidence="12 15" id="KW-0170">Cobalt</keyword>
<dbReference type="NCBIfam" id="TIGR01246">
    <property type="entry name" value="dapE_proteo"/>
    <property type="match status" value="1"/>
</dbReference>
<evidence type="ECO:0000256" key="3">
    <source>
        <dbReference type="ARBA" id="ARBA00011738"/>
    </source>
</evidence>
<dbReference type="HAMAP" id="MF_01690">
    <property type="entry name" value="DapE"/>
    <property type="match status" value="1"/>
</dbReference>
<sequence>MSAAPASPQSAPDAVTLAQDLIRCPSVTPADQGALGVLEAVLAPLGFRCERLKFTAPNTPDVENLYARWGEGPFGENKGPNFCFAGHTDVVPVGDAAAWSVDPFAAEIRDGQLYGRGATDMKSAIAAFVAAAGRFIAARDGKIPGGISLLITGDEEGPAINGTTRVLDWLKDKGETLSVCVVGEPTNPLRLGEMMKIGRRGSLTARLTVHGVQGHVGYPHLADNPIPKLLDILSALKSRRLDTGNAHFEASNLEITTIDVGNPANNVIPANAKAVLNIRYNTEQSSAGLKNWIIRTCEAVCGGQGENRALLGTRFDLMLEDGAMPFLTKPGPFVAAMAEAVKEGTGREPELSTTGGTSDARFIQAYCPVVEFGLVGQTMHKVDERAGVDDIRALSKVYEGMLQRFFDGLAVQR</sequence>
<dbReference type="Pfam" id="PF07687">
    <property type="entry name" value="M20_dimer"/>
    <property type="match status" value="1"/>
</dbReference>
<evidence type="ECO:0000256" key="4">
    <source>
        <dbReference type="ARBA" id="ARBA00011921"/>
    </source>
</evidence>
<dbReference type="SUPFAM" id="SSF55031">
    <property type="entry name" value="Bacterial exopeptidase dimerisation domain"/>
    <property type="match status" value="1"/>
</dbReference>
<evidence type="ECO:0000313" key="17">
    <source>
        <dbReference type="EMBL" id="QDO97277.1"/>
    </source>
</evidence>
<evidence type="ECO:0000256" key="9">
    <source>
        <dbReference type="ARBA" id="ARBA00022833"/>
    </source>
</evidence>
<comment type="cofactor">
    <cofactor evidence="15">
        <name>Zn(2+)</name>
        <dbReference type="ChEBI" id="CHEBI:29105"/>
    </cofactor>
    <cofactor evidence="15">
        <name>Co(2+)</name>
        <dbReference type="ChEBI" id="CHEBI:48828"/>
    </cofactor>
    <text evidence="15">Binds 2 Zn(2+) or Co(2+) ions per subunit.</text>
</comment>
<evidence type="ECO:0000256" key="15">
    <source>
        <dbReference type="HAMAP-Rule" id="MF_01690"/>
    </source>
</evidence>
<comment type="pathway">
    <text evidence="1 15">Amino-acid biosynthesis; L-lysine biosynthesis via DAP pathway; LL-2,6-diaminopimelate from (S)-tetrahydrodipicolinate (succinylase route): step 3/3.</text>
</comment>
<name>A0A516H0H3_9PROT</name>
<evidence type="ECO:0000256" key="5">
    <source>
        <dbReference type="ARBA" id="ARBA00022391"/>
    </source>
</evidence>
<evidence type="ECO:0000256" key="10">
    <source>
        <dbReference type="ARBA" id="ARBA00022915"/>
    </source>
</evidence>
<evidence type="ECO:0000256" key="6">
    <source>
        <dbReference type="ARBA" id="ARBA00022605"/>
    </source>
</evidence>